<feature type="domain" description="AAA+ ATPase" evidence="5">
    <location>
        <begin position="98"/>
        <end position="231"/>
    </location>
</feature>
<dbReference type="InterPro" id="IPR047661">
    <property type="entry name" value="IstB"/>
</dbReference>
<protein>
    <submittedName>
        <fullName evidence="6">IstB ATP binding domain-containing protein</fullName>
    </submittedName>
</protein>
<comment type="caution">
    <text evidence="6">The sequence shown here is derived from an EMBL/GenBank/DDBJ whole genome shotgun (WGS) entry which is preliminary data.</text>
</comment>
<dbReference type="InterPro" id="IPR002611">
    <property type="entry name" value="IstB_ATP-bd"/>
</dbReference>
<name>T1BTE5_9ZZZZ</name>
<comment type="similarity">
    <text evidence="1">Belongs to the IS21/IS1162 putative ATP-binding protein family.</text>
</comment>
<evidence type="ECO:0000313" key="6">
    <source>
        <dbReference type="EMBL" id="EQD76191.1"/>
    </source>
</evidence>
<dbReference type="Gene3D" id="3.40.50.300">
    <property type="entry name" value="P-loop containing nucleotide triphosphate hydrolases"/>
    <property type="match status" value="1"/>
</dbReference>
<gene>
    <name evidence="6" type="ORF">B1B_01844</name>
</gene>
<keyword evidence="3" id="KW-0067">ATP-binding</keyword>
<evidence type="ECO:0000256" key="3">
    <source>
        <dbReference type="ARBA" id="ARBA00022840"/>
    </source>
</evidence>
<dbReference type="EMBL" id="AUZY01001118">
    <property type="protein sequence ID" value="EQD76191.1"/>
    <property type="molecule type" value="Genomic_DNA"/>
</dbReference>
<evidence type="ECO:0000256" key="1">
    <source>
        <dbReference type="ARBA" id="ARBA00008059"/>
    </source>
</evidence>
<dbReference type="AlphaFoldDB" id="T1BTE5"/>
<dbReference type="InterPro" id="IPR025662">
    <property type="entry name" value="Sigma_54_int_dom_ATP-bd_1"/>
</dbReference>
<keyword evidence="2" id="KW-0547">Nucleotide-binding</keyword>
<feature type="region of interest" description="Disordered" evidence="4">
    <location>
        <begin position="57"/>
        <end position="77"/>
    </location>
</feature>
<evidence type="ECO:0000256" key="2">
    <source>
        <dbReference type="ARBA" id="ARBA00022741"/>
    </source>
</evidence>
<organism evidence="6">
    <name type="scientific">mine drainage metagenome</name>
    <dbReference type="NCBI Taxonomy" id="410659"/>
    <lineage>
        <taxon>unclassified sequences</taxon>
        <taxon>metagenomes</taxon>
        <taxon>ecological metagenomes</taxon>
    </lineage>
</organism>
<dbReference type="CDD" id="cd00009">
    <property type="entry name" value="AAA"/>
    <property type="match status" value="1"/>
</dbReference>
<proteinExistence type="inferred from homology"/>
<dbReference type="InterPro" id="IPR027417">
    <property type="entry name" value="P-loop_NTPase"/>
</dbReference>
<dbReference type="GO" id="GO:0006260">
    <property type="term" value="P:DNA replication"/>
    <property type="evidence" value="ECO:0007669"/>
    <property type="project" value="TreeGrafter"/>
</dbReference>
<reference evidence="6" key="2">
    <citation type="journal article" date="2014" name="ISME J.">
        <title>Microbial stratification in low pH oxic and suboxic macroscopic growths along an acid mine drainage.</title>
        <authorList>
            <person name="Mendez-Garcia C."/>
            <person name="Mesa V."/>
            <person name="Sprenger R.R."/>
            <person name="Richter M."/>
            <person name="Diez M.S."/>
            <person name="Solano J."/>
            <person name="Bargiela R."/>
            <person name="Golyshina O.V."/>
            <person name="Manteca A."/>
            <person name="Ramos J.L."/>
            <person name="Gallego J.R."/>
            <person name="Llorente I."/>
            <person name="Martins Dos Santos V.A."/>
            <person name="Jensen O.N."/>
            <person name="Pelaez A.I."/>
            <person name="Sanchez J."/>
            <person name="Ferrer M."/>
        </authorList>
    </citation>
    <scope>NUCLEOTIDE SEQUENCE</scope>
</reference>
<dbReference type="NCBIfam" id="NF038214">
    <property type="entry name" value="IS21_help_AAA"/>
    <property type="match status" value="1"/>
</dbReference>
<dbReference type="InterPro" id="IPR003593">
    <property type="entry name" value="AAA+_ATPase"/>
</dbReference>
<accession>T1BTE5</accession>
<evidence type="ECO:0000259" key="5">
    <source>
        <dbReference type="SMART" id="SM00382"/>
    </source>
</evidence>
<dbReference type="PIRSF" id="PIRSF003073">
    <property type="entry name" value="DNAC_TnpB_IstB"/>
    <property type="match status" value="1"/>
</dbReference>
<dbReference type="InterPro" id="IPR028350">
    <property type="entry name" value="DNAC/IstB-like"/>
</dbReference>
<dbReference type="PROSITE" id="PS00675">
    <property type="entry name" value="SIGMA54_INTERACT_1"/>
    <property type="match status" value="1"/>
</dbReference>
<reference evidence="6" key="1">
    <citation type="submission" date="2013-08" db="EMBL/GenBank/DDBJ databases">
        <authorList>
            <person name="Mendez C."/>
            <person name="Richter M."/>
            <person name="Ferrer M."/>
            <person name="Sanchez J."/>
        </authorList>
    </citation>
    <scope>NUCLEOTIDE SEQUENCE</scope>
</reference>
<evidence type="ECO:0000256" key="4">
    <source>
        <dbReference type="SAM" id="MobiDB-lite"/>
    </source>
</evidence>
<dbReference type="SMART" id="SM00382">
    <property type="entry name" value="AAA"/>
    <property type="match status" value="1"/>
</dbReference>
<sequence>MSLPQTRTLLAELKLSGSLARLDQILEDARTQQWTPEEVLDALLQAEQDHRCLRATQKRMKSSRIKQPSSFEDLDKSAPRSLTRTEIVEIQSLAWLSEGRPLVLVGQTGVGKTYLAQAVGNKACAYGYTVLYLSVTHWMEQRHQARITGALLKFRESLIRPQLLIMDDFGMKKWTSEEAEDFRELLEERSCGKSVLITTQLPYDHWPEVIGDPVLLEAIVDRLEGPALTIRITGESYRKIRARQRDKNGKAAPSAPAPG</sequence>
<dbReference type="Pfam" id="PF01695">
    <property type="entry name" value="IstB_IS21"/>
    <property type="match status" value="1"/>
</dbReference>
<dbReference type="PANTHER" id="PTHR30050">
    <property type="entry name" value="CHROMOSOMAL REPLICATION INITIATOR PROTEIN DNAA"/>
    <property type="match status" value="1"/>
</dbReference>
<dbReference type="GO" id="GO:0005524">
    <property type="term" value="F:ATP binding"/>
    <property type="evidence" value="ECO:0007669"/>
    <property type="project" value="UniProtKB-KW"/>
</dbReference>
<dbReference type="PANTHER" id="PTHR30050:SF4">
    <property type="entry name" value="ATP-BINDING PROTEIN RV3427C IN INSERTION SEQUENCE-RELATED"/>
    <property type="match status" value="1"/>
</dbReference>
<dbReference type="SUPFAM" id="SSF52540">
    <property type="entry name" value="P-loop containing nucleoside triphosphate hydrolases"/>
    <property type="match status" value="1"/>
</dbReference>